<evidence type="ECO:0000256" key="4">
    <source>
        <dbReference type="PROSITE-ProRule" id="PRU01161"/>
    </source>
</evidence>
<evidence type="ECO:0000256" key="2">
    <source>
        <dbReference type="ARBA" id="ARBA00022963"/>
    </source>
</evidence>
<dbReference type="AlphaFoldDB" id="A0A3D9FIX4"/>
<name>A0A3D9FIX4_9SPHN</name>
<dbReference type="InterPro" id="IPR050301">
    <property type="entry name" value="NTE"/>
</dbReference>
<comment type="caution">
    <text evidence="6">The sequence shown here is derived from an EMBL/GenBank/DDBJ whole genome shotgun (WGS) entry which is preliminary data.</text>
</comment>
<reference evidence="6 7" key="1">
    <citation type="submission" date="2018-07" db="EMBL/GenBank/DDBJ databases">
        <title>Genomic Encyclopedia of Type Strains, Phase IV (KMG-IV): sequencing the most valuable type-strain genomes for metagenomic binning, comparative biology and taxonomic classification.</title>
        <authorList>
            <person name="Goeker M."/>
        </authorList>
    </citation>
    <scope>NUCLEOTIDE SEQUENCE [LARGE SCALE GENOMIC DNA]</scope>
    <source>
        <strain evidence="6 7">DSM 26725</strain>
    </source>
</reference>
<dbReference type="SUPFAM" id="SSF52151">
    <property type="entry name" value="FabD/lysophospholipase-like"/>
    <property type="match status" value="1"/>
</dbReference>
<dbReference type="GO" id="GO:0016787">
    <property type="term" value="F:hydrolase activity"/>
    <property type="evidence" value="ECO:0007669"/>
    <property type="project" value="UniProtKB-UniRule"/>
</dbReference>
<dbReference type="PROSITE" id="PS51635">
    <property type="entry name" value="PNPLA"/>
    <property type="match status" value="1"/>
</dbReference>
<organism evidence="6 7">
    <name type="scientific">Parasphingopyxis lamellibrachiae</name>
    <dbReference type="NCBI Taxonomy" id="680125"/>
    <lineage>
        <taxon>Bacteria</taxon>
        <taxon>Pseudomonadati</taxon>
        <taxon>Pseudomonadota</taxon>
        <taxon>Alphaproteobacteria</taxon>
        <taxon>Sphingomonadales</taxon>
        <taxon>Sphingomonadaceae</taxon>
        <taxon>Parasphingopyxis</taxon>
    </lineage>
</organism>
<dbReference type="Gene3D" id="3.40.1090.10">
    <property type="entry name" value="Cytosolic phospholipase A2 catalytic domain"/>
    <property type="match status" value="2"/>
</dbReference>
<dbReference type="EMBL" id="QRDP01000004">
    <property type="protein sequence ID" value="RED17036.1"/>
    <property type="molecule type" value="Genomic_DNA"/>
</dbReference>
<dbReference type="InterPro" id="IPR002641">
    <property type="entry name" value="PNPLA_dom"/>
</dbReference>
<dbReference type="Proteomes" id="UP000256310">
    <property type="component" value="Unassembled WGS sequence"/>
</dbReference>
<evidence type="ECO:0000313" key="7">
    <source>
        <dbReference type="Proteomes" id="UP000256310"/>
    </source>
</evidence>
<feature type="active site" description="Nucleophile" evidence="4">
    <location>
        <position position="38"/>
    </location>
</feature>
<evidence type="ECO:0000256" key="1">
    <source>
        <dbReference type="ARBA" id="ARBA00022801"/>
    </source>
</evidence>
<dbReference type="PANTHER" id="PTHR14226">
    <property type="entry name" value="NEUROPATHY TARGET ESTERASE/SWISS CHEESE D.MELANOGASTER"/>
    <property type="match status" value="1"/>
</dbReference>
<evidence type="ECO:0000256" key="3">
    <source>
        <dbReference type="ARBA" id="ARBA00023098"/>
    </source>
</evidence>
<keyword evidence="2 4" id="KW-0442">Lipid degradation</keyword>
<feature type="domain" description="PNPLA" evidence="5">
    <location>
        <begin position="5"/>
        <end position="166"/>
    </location>
</feature>
<sequence length="270" mass="27955">MTIALALGGGAGLGWAHIGVLRELEAAGVGIKALTGTSIGGVAAIAFSSGRLEILEELAHSASSVRSVVRYLGLNWRPGSVLSGKAIAKLLDTHLGDLTFESLSIPTAVVAADLLSGDTVILDHGPVTDAIHATIALPGIFQPVLHDGRILSDGGAVMPVPVVPARSMAGGRPVVAINLQGDYKARRKAVGISDAENPRLTTLSVVRSATGLMLSQLTRLSLDRDPPDLELALPVGHIDTSNFTRAEDLIAIGRRATAEAMPEIERLAQA</sequence>
<accession>A0A3D9FIX4</accession>
<dbReference type="PANTHER" id="PTHR14226:SF76">
    <property type="entry name" value="NTE FAMILY PROTEIN RSSA"/>
    <property type="match status" value="1"/>
</dbReference>
<comment type="caution">
    <text evidence="4">Lacks conserved residue(s) required for the propagation of feature annotation.</text>
</comment>
<protein>
    <submittedName>
        <fullName evidence="6">NTE family protein</fullName>
    </submittedName>
</protein>
<keyword evidence="1 4" id="KW-0378">Hydrolase</keyword>
<dbReference type="RefSeq" id="WP_116236363.1">
    <property type="nucleotide sequence ID" value="NZ_QRDP01000004.1"/>
</dbReference>
<dbReference type="GO" id="GO:0016042">
    <property type="term" value="P:lipid catabolic process"/>
    <property type="evidence" value="ECO:0007669"/>
    <property type="project" value="UniProtKB-UniRule"/>
</dbReference>
<evidence type="ECO:0000259" key="5">
    <source>
        <dbReference type="PROSITE" id="PS51635"/>
    </source>
</evidence>
<proteinExistence type="predicted"/>
<feature type="short sequence motif" description="GXSXG" evidence="4">
    <location>
        <begin position="36"/>
        <end position="40"/>
    </location>
</feature>
<gene>
    <name evidence="6" type="ORF">DFR46_2070</name>
</gene>
<dbReference type="OrthoDB" id="5290098at2"/>
<dbReference type="InterPro" id="IPR016035">
    <property type="entry name" value="Acyl_Trfase/lysoPLipase"/>
</dbReference>
<evidence type="ECO:0000313" key="6">
    <source>
        <dbReference type="EMBL" id="RED17036.1"/>
    </source>
</evidence>
<keyword evidence="7" id="KW-1185">Reference proteome</keyword>
<feature type="active site" description="Proton acceptor" evidence="4">
    <location>
        <position position="153"/>
    </location>
</feature>
<keyword evidence="3 4" id="KW-0443">Lipid metabolism</keyword>
<dbReference type="Pfam" id="PF01734">
    <property type="entry name" value="Patatin"/>
    <property type="match status" value="1"/>
</dbReference>
<feature type="short sequence motif" description="DGA/G" evidence="4">
    <location>
        <begin position="153"/>
        <end position="155"/>
    </location>
</feature>